<sequence length="162" mass="18071">MIVNHFLSPALSQISSCPSDVVANFDSDNLKTYKNKFCYMLVGNQELDYKDAETFCANNGGGTLFMPRTATQNSLILNLMDDAGVDRPAWIGISDRETEGDFVYADGSELELNAFNVFVNPIFAYVQDCVALDPSTGLWNKYRCANTFLSNARRPFVCQYSI</sequence>
<dbReference type="SUPFAM" id="SSF56436">
    <property type="entry name" value="C-type lectin-like"/>
    <property type="match status" value="1"/>
</dbReference>
<dbReference type="PANTHER" id="PTHR22801:SF63">
    <property type="entry name" value="C-TYPE LECTIN DOMAIN-CONTAINING PROTEIN"/>
    <property type="match status" value="1"/>
</dbReference>
<evidence type="ECO:0000313" key="3">
    <source>
        <dbReference type="Proteomes" id="UP000762676"/>
    </source>
</evidence>
<dbReference type="InterPro" id="IPR016186">
    <property type="entry name" value="C-type_lectin-like/link_sf"/>
</dbReference>
<organism evidence="2 3">
    <name type="scientific">Elysia marginata</name>
    <dbReference type="NCBI Taxonomy" id="1093978"/>
    <lineage>
        <taxon>Eukaryota</taxon>
        <taxon>Metazoa</taxon>
        <taxon>Spiralia</taxon>
        <taxon>Lophotrochozoa</taxon>
        <taxon>Mollusca</taxon>
        <taxon>Gastropoda</taxon>
        <taxon>Heterobranchia</taxon>
        <taxon>Euthyneura</taxon>
        <taxon>Panpulmonata</taxon>
        <taxon>Sacoglossa</taxon>
        <taxon>Placobranchoidea</taxon>
        <taxon>Plakobranchidae</taxon>
        <taxon>Elysia</taxon>
    </lineage>
</organism>
<dbReference type="InterPro" id="IPR016187">
    <property type="entry name" value="CTDL_fold"/>
</dbReference>
<dbReference type="Proteomes" id="UP000762676">
    <property type="component" value="Unassembled WGS sequence"/>
</dbReference>
<accession>A0AAV4J0S1</accession>
<name>A0AAV4J0S1_9GAST</name>
<dbReference type="PANTHER" id="PTHR22801">
    <property type="entry name" value="LITHOSTATHINE"/>
    <property type="match status" value="1"/>
</dbReference>
<feature type="domain" description="C-type lectin" evidence="1">
    <location>
        <begin position="34"/>
        <end position="144"/>
    </location>
</feature>
<evidence type="ECO:0000313" key="2">
    <source>
        <dbReference type="EMBL" id="GFS15293.1"/>
    </source>
</evidence>
<evidence type="ECO:0000259" key="1">
    <source>
        <dbReference type="PROSITE" id="PS50041"/>
    </source>
</evidence>
<dbReference type="SMART" id="SM00034">
    <property type="entry name" value="CLECT"/>
    <property type="match status" value="1"/>
</dbReference>
<protein>
    <submittedName>
        <fullName evidence="2">Collectin-11</fullName>
    </submittedName>
</protein>
<keyword evidence="3" id="KW-1185">Reference proteome</keyword>
<gene>
    <name evidence="2" type="ORF">ElyMa_006768000</name>
</gene>
<dbReference type="InterPro" id="IPR050801">
    <property type="entry name" value="Ca-Dep_Lectins_ImmuneDev"/>
</dbReference>
<dbReference type="InterPro" id="IPR001304">
    <property type="entry name" value="C-type_lectin-like"/>
</dbReference>
<reference evidence="2 3" key="1">
    <citation type="journal article" date="2021" name="Elife">
        <title>Chloroplast acquisition without the gene transfer in kleptoplastic sea slugs, Plakobranchus ocellatus.</title>
        <authorList>
            <person name="Maeda T."/>
            <person name="Takahashi S."/>
            <person name="Yoshida T."/>
            <person name="Shimamura S."/>
            <person name="Takaki Y."/>
            <person name="Nagai Y."/>
            <person name="Toyoda A."/>
            <person name="Suzuki Y."/>
            <person name="Arimoto A."/>
            <person name="Ishii H."/>
            <person name="Satoh N."/>
            <person name="Nishiyama T."/>
            <person name="Hasebe M."/>
            <person name="Maruyama T."/>
            <person name="Minagawa J."/>
            <person name="Obokata J."/>
            <person name="Shigenobu S."/>
        </authorList>
    </citation>
    <scope>NUCLEOTIDE SEQUENCE [LARGE SCALE GENOMIC DNA]</scope>
</reference>
<dbReference type="Gene3D" id="3.10.100.10">
    <property type="entry name" value="Mannose-Binding Protein A, subunit A"/>
    <property type="match status" value="1"/>
</dbReference>
<dbReference type="AlphaFoldDB" id="A0AAV4J0S1"/>
<comment type="caution">
    <text evidence="2">The sequence shown here is derived from an EMBL/GenBank/DDBJ whole genome shotgun (WGS) entry which is preliminary data.</text>
</comment>
<dbReference type="Pfam" id="PF00059">
    <property type="entry name" value="Lectin_C"/>
    <property type="match status" value="1"/>
</dbReference>
<proteinExistence type="predicted"/>
<dbReference type="PROSITE" id="PS50041">
    <property type="entry name" value="C_TYPE_LECTIN_2"/>
    <property type="match status" value="1"/>
</dbReference>
<dbReference type="EMBL" id="BMAT01013556">
    <property type="protein sequence ID" value="GFS15293.1"/>
    <property type="molecule type" value="Genomic_DNA"/>
</dbReference>